<dbReference type="AlphaFoldDB" id="W4Q8M9"/>
<comment type="similarity">
    <text evidence="2">Belongs to the ABC transporter superfamily.</text>
</comment>
<dbReference type="PANTHER" id="PTHR42734:SF17">
    <property type="entry name" value="METAL TRANSPORT SYSTEM ATP-BINDING PROTEIN TM_0124-RELATED"/>
    <property type="match status" value="1"/>
</dbReference>
<keyword evidence="4" id="KW-0547">Nucleotide-binding</keyword>
<dbReference type="Proteomes" id="UP000018890">
    <property type="component" value="Unassembled WGS sequence"/>
</dbReference>
<dbReference type="PANTHER" id="PTHR42734">
    <property type="entry name" value="METAL TRANSPORT SYSTEM ATP-BINDING PROTEIN TM_0124-RELATED"/>
    <property type="match status" value="1"/>
</dbReference>
<keyword evidence="3" id="KW-0813">Transport</keyword>
<dbReference type="InterPro" id="IPR050153">
    <property type="entry name" value="Metal_Ion_Import_ABC"/>
</dbReference>
<protein>
    <submittedName>
        <fullName evidence="7">ABC transporter</fullName>
    </submittedName>
</protein>
<dbReference type="GO" id="GO:0022857">
    <property type="term" value="F:transmembrane transporter activity"/>
    <property type="evidence" value="ECO:0007669"/>
    <property type="project" value="UniProtKB-ARBA"/>
</dbReference>
<dbReference type="SUPFAM" id="SSF52540">
    <property type="entry name" value="P-loop containing nucleoside triphosphate hydrolases"/>
    <property type="match status" value="1"/>
</dbReference>
<dbReference type="EMBL" id="BAUT01000102">
    <property type="protein sequence ID" value="GAE28401.1"/>
    <property type="molecule type" value="Genomic_DNA"/>
</dbReference>
<evidence type="ECO:0000256" key="2">
    <source>
        <dbReference type="ARBA" id="ARBA00005417"/>
    </source>
</evidence>
<comment type="subcellular location">
    <subcellularLocation>
        <location evidence="1">Cell membrane</location>
        <topology evidence="1">Peripheral membrane protein</topology>
    </subcellularLocation>
</comment>
<dbReference type="OrthoDB" id="9789994at2"/>
<dbReference type="CDD" id="cd03225">
    <property type="entry name" value="ABC_cobalt_CbiO_domain1"/>
    <property type="match status" value="1"/>
</dbReference>
<dbReference type="PROSITE" id="PS00211">
    <property type="entry name" value="ABC_TRANSPORTER_1"/>
    <property type="match status" value="1"/>
</dbReference>
<dbReference type="PROSITE" id="PS50893">
    <property type="entry name" value="ABC_TRANSPORTER_2"/>
    <property type="match status" value="1"/>
</dbReference>
<reference evidence="7" key="1">
    <citation type="journal article" date="2014" name="Genome Announc.">
        <title>Draft Genome Sequences of Three Alkaliphilic Bacillus Strains, Bacillus wakoensis JCM 9140T, Bacillus akibai JCM 9157T, and Bacillus hemicellulosilyticus JCM 9152T.</title>
        <authorList>
            <person name="Yuki M."/>
            <person name="Oshima K."/>
            <person name="Suda W."/>
            <person name="Oshida Y."/>
            <person name="Kitamura K."/>
            <person name="Iida T."/>
            <person name="Hattori M."/>
            <person name="Ohkuma M."/>
        </authorList>
    </citation>
    <scope>NUCLEOTIDE SEQUENCE [LARGE SCALE GENOMIC DNA]</scope>
    <source>
        <strain evidence="7">JCM 9140</strain>
    </source>
</reference>
<dbReference type="GO" id="GO:0016887">
    <property type="term" value="F:ATP hydrolysis activity"/>
    <property type="evidence" value="ECO:0007669"/>
    <property type="project" value="InterPro"/>
</dbReference>
<dbReference type="Gene3D" id="3.40.50.300">
    <property type="entry name" value="P-loop containing nucleotide triphosphate hydrolases"/>
    <property type="match status" value="1"/>
</dbReference>
<keyword evidence="5" id="KW-0067">ATP-binding</keyword>
<accession>W4Q8M9</accession>
<evidence type="ECO:0000256" key="3">
    <source>
        <dbReference type="ARBA" id="ARBA00022448"/>
    </source>
</evidence>
<evidence type="ECO:0000313" key="7">
    <source>
        <dbReference type="EMBL" id="GAE28401.1"/>
    </source>
</evidence>
<evidence type="ECO:0000313" key="8">
    <source>
        <dbReference type="Proteomes" id="UP000018890"/>
    </source>
</evidence>
<dbReference type="Pfam" id="PF00005">
    <property type="entry name" value="ABC_tran"/>
    <property type="match status" value="1"/>
</dbReference>
<evidence type="ECO:0000256" key="4">
    <source>
        <dbReference type="ARBA" id="ARBA00022741"/>
    </source>
</evidence>
<comment type="caution">
    <text evidence="7">The sequence shown here is derived from an EMBL/GenBank/DDBJ whole genome shotgun (WGS) entry which is preliminary data.</text>
</comment>
<keyword evidence="8" id="KW-1185">Reference proteome</keyword>
<dbReference type="InterPro" id="IPR027417">
    <property type="entry name" value="P-loop_NTPase"/>
</dbReference>
<evidence type="ECO:0000256" key="5">
    <source>
        <dbReference type="ARBA" id="ARBA00022840"/>
    </source>
</evidence>
<gene>
    <name evidence="7" type="ORF">JCM9140_4624</name>
</gene>
<organism evidence="7 8">
    <name type="scientific">Halalkalibacter wakoensis JCM 9140</name>
    <dbReference type="NCBI Taxonomy" id="1236970"/>
    <lineage>
        <taxon>Bacteria</taxon>
        <taxon>Bacillati</taxon>
        <taxon>Bacillota</taxon>
        <taxon>Bacilli</taxon>
        <taxon>Bacillales</taxon>
        <taxon>Bacillaceae</taxon>
        <taxon>Halalkalibacter</taxon>
    </lineage>
</organism>
<dbReference type="GO" id="GO:0005886">
    <property type="term" value="C:plasma membrane"/>
    <property type="evidence" value="ECO:0007669"/>
    <property type="project" value="UniProtKB-SubCell"/>
</dbReference>
<sequence>MVSLKDVTWKREGKAILNHISWDVNENEHWVILGLNGSGKTSILNVLTGYQWASSGVVQVLGQTFGETNVPELRKSIGWVSSSVDDRFSARGTDTALEVVLSGKHASIGLYEEVTNDDKIRAKKWLKELHIESLENRHVMSLSQGEKRRVMIARALMASPDILILDEPCNGLDIFSREQLLETIQTLATTKGGPTLLYVTHHIEEVVPAISHALLIHNGSIVAKGEKRTTLTENNLEKTFQLPVSLTWEDERLWVSIKSKTKTREVGLYELSD</sequence>
<dbReference type="InterPro" id="IPR017871">
    <property type="entry name" value="ABC_transporter-like_CS"/>
</dbReference>
<dbReference type="GO" id="GO:0005524">
    <property type="term" value="F:ATP binding"/>
    <property type="evidence" value="ECO:0007669"/>
    <property type="project" value="UniProtKB-KW"/>
</dbReference>
<feature type="domain" description="ABC transporter" evidence="6">
    <location>
        <begin position="2"/>
        <end position="243"/>
    </location>
</feature>
<dbReference type="InterPro" id="IPR003593">
    <property type="entry name" value="AAA+_ATPase"/>
</dbReference>
<evidence type="ECO:0000256" key="1">
    <source>
        <dbReference type="ARBA" id="ARBA00004202"/>
    </source>
</evidence>
<dbReference type="InterPro" id="IPR003439">
    <property type="entry name" value="ABC_transporter-like_ATP-bd"/>
</dbReference>
<evidence type="ECO:0000259" key="6">
    <source>
        <dbReference type="PROSITE" id="PS50893"/>
    </source>
</evidence>
<dbReference type="InterPro" id="IPR015856">
    <property type="entry name" value="ABC_transpr_CbiO/EcfA_su"/>
</dbReference>
<dbReference type="STRING" id="1236970.JCM9140_4624"/>
<dbReference type="SMART" id="SM00382">
    <property type="entry name" value="AAA"/>
    <property type="match status" value="1"/>
</dbReference>
<proteinExistence type="inferred from homology"/>
<name>W4Q8M9_9BACI</name>